<sequence>MTAAPVRRERGPPAVYPMSDQARRSVFNEAERLRLLSPTERDLIRLVHEPGYARWLDQIKSIGGCAHPIYLAGHTTTRDAVTGEILRHYDTSEEPGGRMPVRCRNRRETRCQPCSYLHAGDTFHLVRSGLQGGKGVTDRVQLHPRLFVTLTAPSFGAVHRASDPERGFCRPRREGGACEHGRPLGCGIRHEDSDSSVGQPLCRDCYDYPGHVLWHASAGSLWNRYCDMIRRHLATAAGITQSRLGEHLRVSFAKVAEYQKRGAVHFHAVIRLDGPDGPSSPPPPWATTDMLSEVVESAADLVSVHTPYSPATGERVIKWGKQIDVHPVRSDAFAESSTFTDSAVAAYVAKYVSKSVGEAGGIDYRIHDADSIRLAPVNAHLRALMASCWRLGGLPELEALNLRAWTHTLGYRGHVLTKSRQYSTTYGVLRSVRADYQGGGVLALEDTDTVTDSAWRYVGSGHSPAEADIAFGIAEDITHLREIRRDMIAEGWKYAE</sequence>
<dbReference type="InterPro" id="IPR046828">
    <property type="entry name" value="RepSA"/>
</dbReference>
<evidence type="ECO:0000313" key="1">
    <source>
        <dbReference type="EMBL" id="WTP87707.1"/>
    </source>
</evidence>
<dbReference type="EMBL" id="CP108140">
    <property type="protein sequence ID" value="WTP87707.1"/>
    <property type="molecule type" value="Genomic_DNA"/>
</dbReference>
<dbReference type="Pfam" id="PF20199">
    <property type="entry name" value="RepSA"/>
    <property type="match status" value="1"/>
</dbReference>
<name>A0AAU1HY21_9ACTN</name>
<organism evidence="1">
    <name type="scientific">Streptomyces sp. NBC_00180</name>
    <dbReference type="NCBI Taxonomy" id="2903632"/>
    <lineage>
        <taxon>Bacteria</taxon>
        <taxon>Bacillati</taxon>
        <taxon>Actinomycetota</taxon>
        <taxon>Actinomycetes</taxon>
        <taxon>Kitasatosporales</taxon>
        <taxon>Streptomycetaceae</taxon>
        <taxon>Streptomyces</taxon>
    </lineage>
</organism>
<accession>A0AAU1HY21</accession>
<reference evidence="1" key="1">
    <citation type="submission" date="2022-10" db="EMBL/GenBank/DDBJ databases">
        <title>The complete genomes of actinobacterial strains from the NBC collection.</title>
        <authorList>
            <person name="Joergensen T.S."/>
            <person name="Alvarez Arevalo M."/>
            <person name="Sterndorff E.B."/>
            <person name="Faurdal D."/>
            <person name="Vuksanovic O."/>
            <person name="Mourched A.-S."/>
            <person name="Charusanti P."/>
            <person name="Shaw S."/>
            <person name="Blin K."/>
            <person name="Weber T."/>
        </authorList>
    </citation>
    <scope>NUCLEOTIDE SEQUENCE</scope>
    <source>
        <strain evidence="1">NBC 00180</strain>
    </source>
</reference>
<proteinExistence type="predicted"/>
<dbReference type="AlphaFoldDB" id="A0AAU1HY21"/>
<protein>
    <submittedName>
        <fullName evidence="1">Plasmid replication initiator protein</fullName>
    </submittedName>
</protein>
<gene>
    <name evidence="1" type="ORF">OG477_21130</name>
</gene>